<dbReference type="EMBL" id="LCMI01000001">
    <property type="protein sequence ID" value="KKU33822.1"/>
    <property type="molecule type" value="Genomic_DNA"/>
</dbReference>
<dbReference type="Proteomes" id="UP000034794">
    <property type="component" value="Unassembled WGS sequence"/>
</dbReference>
<sequence length="261" mass="29742">MSYIEYMPELIELPEDGIFRDSLVTKGTVGPGEDTLLVEISRDPHTGVIGSGISEGEVRNGVKIKLKRRILDFVEKVFNRDYFVNKKFEGITLKKIVENHSKLKRLGFPVVNTMRMVDTPPGYYERIIMTDLTEGGKKMVLSSASYLDDEPQIENISNGNEVGIQLSEIYQKLNQEGVQICHHDVFFLVIDKETRKGEIVLGDVSRVIFSDDPEFSPRDDEIEANNYENMKDFVDLVNRSLTGRVVDFSPVRERMMANIKT</sequence>
<evidence type="ECO:0000313" key="1">
    <source>
        <dbReference type="EMBL" id="KKU33822.1"/>
    </source>
</evidence>
<evidence type="ECO:0000313" key="2">
    <source>
        <dbReference type="Proteomes" id="UP000034794"/>
    </source>
</evidence>
<proteinExistence type="predicted"/>
<reference evidence="1 2" key="1">
    <citation type="journal article" date="2015" name="Nature">
        <title>rRNA introns, odd ribosomes, and small enigmatic genomes across a large radiation of phyla.</title>
        <authorList>
            <person name="Brown C.T."/>
            <person name="Hug L.A."/>
            <person name="Thomas B.C."/>
            <person name="Sharon I."/>
            <person name="Castelle C.J."/>
            <person name="Singh A."/>
            <person name="Wilkins M.J."/>
            <person name="Williams K.H."/>
            <person name="Banfield J.F."/>
        </authorList>
    </citation>
    <scope>NUCLEOTIDE SEQUENCE [LARGE SCALE GENOMIC DNA]</scope>
</reference>
<accession>A0A0G1PMB6</accession>
<gene>
    <name evidence="1" type="ORF">UX47_C0001G0105</name>
</gene>
<comment type="caution">
    <text evidence="1">The sequence shown here is derived from an EMBL/GenBank/DDBJ whole genome shotgun (WGS) entry which is preliminary data.</text>
</comment>
<name>A0A0G1PMB6_9BACT</name>
<dbReference type="AlphaFoldDB" id="A0A0G1PMB6"/>
<organism evidence="1 2">
    <name type="scientific">Candidatus Collierbacteria bacterium GW2011_GWA2_46_26</name>
    <dbReference type="NCBI Taxonomy" id="1618381"/>
    <lineage>
        <taxon>Bacteria</taxon>
        <taxon>Candidatus Collieribacteriota</taxon>
    </lineage>
</organism>
<protein>
    <submittedName>
        <fullName evidence="1">Uncharacterized protein</fullName>
    </submittedName>
</protein>